<feature type="region of interest" description="Disordered" evidence="1">
    <location>
        <begin position="1117"/>
        <end position="1151"/>
    </location>
</feature>
<keyword evidence="3" id="KW-1185">Reference proteome</keyword>
<evidence type="ECO:0000256" key="1">
    <source>
        <dbReference type="SAM" id="MobiDB-lite"/>
    </source>
</evidence>
<sequence>MATRRKGSVAAVPRKRSLSERLRGLFQGRNGPKVKLISTPDYDEAPQRHMMEANRQIAKASSRSFPTTQKRGKRNCSTEDRVKCPGNKRPCGVFSGKEPLSHTKGIQPKPITDATTRAAASTDQACISDAATTQRRSLPPVSPLDLFYHNFIASYDTRMPKHTTKGGVEARKSVERKVALKHSKQLCSKKSSKDNTIGSIDSIHSEEALADLKGQLADDDDTVLLTSEKIEARERQFVTGTFKRSCLKMDGWQLSATEGNLGEKGPLLIPENQPLMQGSLSRSGEFQDAEAHKNLDDTDAKQNCAKSIPQTDGAIEIEHSERDESDLERKDDAYVRSLAHDVRTSSPILPVCAGSTPSSQVLTLSMSVRDDVSKEDFPSPIDEDTSDAVNMSAHIESASLNMKRTRENFSVSGKYAQVVVIHSPNKDMIKTSEDLSAGSSSAVATTEEDKAQDWTRKHELTARTARDMSFNICGENVYITIGSSRTKIKAYRRKKGVRAHSAGVTVHGGAIGSENIEKSAALPSKKKKLEKKLKKKHKPLKKCDEVKNTRKKTDAHRPDDPCSSVTYTKITNNFLVECLDVENENMKLCGNSPSFTIKTNENAYGKVFLEDICNDPSLNEQHGVRSLDISPSLSDDVFSKRPMYVGDNTLDSEESVTMQKSIMICKSPCNDYEKVGKGEANELTHCHLDEGNYSPEKTEDDWVVITINSSGQLLDTEVKDMGEIDSPFGPIDSNQTPETMELAAISLQIYEDNNKDNLEDDIIESEEHENSIGTEMSPPQYKADKYVNKNSCENSHINNVTEGIVEKQTTHDSSSSGSSRSSSSGSSSSCQNVDEIEYTSETSKSDAVSMKLNFTRADPNHSSDTGTDQAVNSQPAKAVSRSEQSAANDQRQTFATVGASAAAEDAAEASAEEDESRDVVVDGSFVDVFALKKAWFSQNRTLKRQITRYRERSNHVIRLQQLIGQLERETAEMRKMLQVLDGQTNALRNEASEMRCTLSAVCDVSVTDLCRTTEARSLEPACFRRYTNIRTPQDAANLLSAVRSRMKALGELEILVYRKQLVLHHVLPSSTQERLSGPKKVLRAIHKGPKPKKTDEASAKKGSIVIEVVSPSIESGVATPSWSDEVTNTESPITTSAPFSESVEGETSPPVYQMVDVSHT</sequence>
<feature type="compositionally biased region" description="Polar residues" evidence="1">
    <location>
        <begin position="59"/>
        <end position="69"/>
    </location>
</feature>
<dbReference type="AlphaFoldDB" id="A0AAE0ZWL2"/>
<dbReference type="EMBL" id="JAWDGP010003234">
    <property type="protein sequence ID" value="KAK3776231.1"/>
    <property type="molecule type" value="Genomic_DNA"/>
</dbReference>
<proteinExistence type="predicted"/>
<feature type="compositionally biased region" description="Low complexity" evidence="1">
    <location>
        <begin position="813"/>
        <end position="829"/>
    </location>
</feature>
<feature type="region of interest" description="Disordered" evidence="1">
    <location>
        <begin position="1"/>
        <end position="81"/>
    </location>
</feature>
<evidence type="ECO:0000313" key="3">
    <source>
        <dbReference type="Proteomes" id="UP001283361"/>
    </source>
</evidence>
<organism evidence="2 3">
    <name type="scientific">Elysia crispata</name>
    <name type="common">lettuce slug</name>
    <dbReference type="NCBI Taxonomy" id="231223"/>
    <lineage>
        <taxon>Eukaryota</taxon>
        <taxon>Metazoa</taxon>
        <taxon>Spiralia</taxon>
        <taxon>Lophotrochozoa</taxon>
        <taxon>Mollusca</taxon>
        <taxon>Gastropoda</taxon>
        <taxon>Heterobranchia</taxon>
        <taxon>Euthyneura</taxon>
        <taxon>Panpulmonata</taxon>
        <taxon>Sacoglossa</taxon>
        <taxon>Placobranchoidea</taxon>
        <taxon>Plakobranchidae</taxon>
        <taxon>Elysia</taxon>
    </lineage>
</organism>
<name>A0AAE0ZWL2_9GAST</name>
<feature type="region of interest" description="Disordered" evidence="1">
    <location>
        <begin position="807"/>
        <end position="891"/>
    </location>
</feature>
<dbReference type="Proteomes" id="UP001283361">
    <property type="component" value="Unassembled WGS sequence"/>
</dbReference>
<evidence type="ECO:0000313" key="2">
    <source>
        <dbReference type="EMBL" id="KAK3776231.1"/>
    </source>
</evidence>
<feature type="compositionally biased region" description="Basic and acidic residues" evidence="1">
    <location>
        <begin position="316"/>
        <end position="330"/>
    </location>
</feature>
<reference evidence="2" key="1">
    <citation type="journal article" date="2023" name="G3 (Bethesda)">
        <title>A reference genome for the long-term kleptoplast-retaining sea slug Elysia crispata morphotype clarki.</title>
        <authorList>
            <person name="Eastman K.E."/>
            <person name="Pendleton A.L."/>
            <person name="Shaikh M.A."/>
            <person name="Suttiyut T."/>
            <person name="Ogas R."/>
            <person name="Tomko P."/>
            <person name="Gavelis G."/>
            <person name="Widhalm J.R."/>
            <person name="Wisecaver J.H."/>
        </authorList>
    </citation>
    <scope>NUCLEOTIDE SEQUENCE</scope>
    <source>
        <strain evidence="2">ECLA1</strain>
    </source>
</reference>
<feature type="compositionally biased region" description="Polar residues" evidence="1">
    <location>
        <begin position="1118"/>
        <end position="1139"/>
    </location>
</feature>
<feature type="region of interest" description="Disordered" evidence="1">
    <location>
        <begin position="307"/>
        <end position="330"/>
    </location>
</feature>
<gene>
    <name evidence="2" type="ORF">RRG08_005793</name>
</gene>
<feature type="region of interest" description="Disordered" evidence="1">
    <location>
        <begin position="432"/>
        <end position="455"/>
    </location>
</feature>
<feature type="compositionally biased region" description="Polar residues" evidence="1">
    <location>
        <begin position="860"/>
        <end position="891"/>
    </location>
</feature>
<comment type="caution">
    <text evidence="2">The sequence shown here is derived from an EMBL/GenBank/DDBJ whole genome shotgun (WGS) entry which is preliminary data.</text>
</comment>
<protein>
    <submittedName>
        <fullName evidence="2">Uncharacterized protein</fullName>
    </submittedName>
</protein>
<accession>A0AAE0ZWL2</accession>